<evidence type="ECO:0000313" key="2">
    <source>
        <dbReference type="Proteomes" id="UP000503003"/>
    </source>
</evidence>
<dbReference type="Proteomes" id="UP000503003">
    <property type="component" value="Chromosome 2"/>
</dbReference>
<name>A0A6G7CNU1_9VIBR</name>
<dbReference type="RefSeq" id="WP_165313395.1">
    <property type="nucleotide sequence ID" value="NZ_CP049332.1"/>
</dbReference>
<gene>
    <name evidence="1" type="ORF">G5S32_17195</name>
</gene>
<dbReference type="EMBL" id="CP049332">
    <property type="protein sequence ID" value="QIH43723.1"/>
    <property type="molecule type" value="Genomic_DNA"/>
</dbReference>
<proteinExistence type="predicted"/>
<keyword evidence="2" id="KW-1185">Reference proteome</keyword>
<dbReference type="AlphaFoldDB" id="A0A6G7CNU1"/>
<organism evidence="1 2">
    <name type="scientific">Vibrio ziniensis</name>
    <dbReference type="NCBI Taxonomy" id="2711221"/>
    <lineage>
        <taxon>Bacteria</taxon>
        <taxon>Pseudomonadati</taxon>
        <taxon>Pseudomonadota</taxon>
        <taxon>Gammaproteobacteria</taxon>
        <taxon>Vibrionales</taxon>
        <taxon>Vibrionaceae</taxon>
        <taxon>Vibrio</taxon>
    </lineage>
</organism>
<dbReference type="KEGG" id="vzi:G5S32_17195"/>
<evidence type="ECO:0000313" key="1">
    <source>
        <dbReference type="EMBL" id="QIH43723.1"/>
    </source>
</evidence>
<reference evidence="1 2" key="1">
    <citation type="submission" date="2020-02" db="EMBL/GenBank/DDBJ databases">
        <title>A complete genome of a marine bacterium Vibrio sp. ZWAL4003 isolated from the mangrove sediment with the ability to degrade polysaccharides.</title>
        <authorList>
            <person name="Wu J."/>
            <person name="Qu W."/>
            <person name="Zeng R."/>
        </authorList>
    </citation>
    <scope>NUCLEOTIDE SEQUENCE [LARGE SCALE GENOMIC DNA]</scope>
    <source>
        <strain evidence="1 2">ZWAL4003</strain>
    </source>
</reference>
<accession>A0A6G7CNU1</accession>
<sequence>MARAIHDFDVLIIELLQQQGLIKKEAEALLKNEVYRLEAEEIQKIKNYATHFGLSAKDKLIQEILDLRRETLFNKLSKQLDACAVKQLKVAS</sequence>
<protein>
    <submittedName>
        <fullName evidence="1">Uncharacterized protein</fullName>
    </submittedName>
</protein>